<feature type="region of interest" description="Disordered" evidence="3">
    <location>
        <begin position="390"/>
        <end position="423"/>
    </location>
</feature>
<dbReference type="InterPro" id="IPR001611">
    <property type="entry name" value="Leu-rich_rpt"/>
</dbReference>
<dbReference type="InterPro" id="IPR032675">
    <property type="entry name" value="LRR_dom_sf"/>
</dbReference>
<dbReference type="SMART" id="SM00365">
    <property type="entry name" value="LRR_SD22"/>
    <property type="match status" value="4"/>
</dbReference>
<accession>A0A9W9AI61</accession>
<feature type="region of interest" description="Disordered" evidence="3">
    <location>
        <begin position="799"/>
        <end position="829"/>
    </location>
</feature>
<dbReference type="GO" id="GO:0031028">
    <property type="term" value="P:septation initiation signaling"/>
    <property type="evidence" value="ECO:0007669"/>
    <property type="project" value="TreeGrafter"/>
</dbReference>
<evidence type="ECO:0000256" key="3">
    <source>
        <dbReference type="SAM" id="MobiDB-lite"/>
    </source>
</evidence>
<dbReference type="PANTHER" id="PTHR47566:SF1">
    <property type="entry name" value="PROTEIN NUD1"/>
    <property type="match status" value="1"/>
</dbReference>
<feature type="region of interest" description="Disordered" evidence="3">
    <location>
        <begin position="639"/>
        <end position="773"/>
    </location>
</feature>
<comment type="caution">
    <text evidence="4">The sequence shown here is derived from an EMBL/GenBank/DDBJ whole genome shotgun (WGS) entry which is preliminary data.</text>
</comment>
<dbReference type="GO" id="GO:0061499">
    <property type="term" value="C:outer plaque of mitotic spindle pole body"/>
    <property type="evidence" value="ECO:0007669"/>
    <property type="project" value="TreeGrafter"/>
</dbReference>
<feature type="region of interest" description="Disordered" evidence="3">
    <location>
        <begin position="1"/>
        <end position="40"/>
    </location>
</feature>
<proteinExistence type="predicted"/>
<dbReference type="EMBL" id="JAOTPV010000005">
    <property type="protein sequence ID" value="KAJ4482458.1"/>
    <property type="molecule type" value="Genomic_DNA"/>
</dbReference>
<name>A0A9W9AI61_9AGAR</name>
<protein>
    <recommendedName>
        <fullName evidence="6">L domain-like protein</fullName>
    </recommendedName>
</protein>
<feature type="compositionally biased region" description="Pro residues" evidence="3">
    <location>
        <begin position="111"/>
        <end position="121"/>
    </location>
</feature>
<feature type="compositionally biased region" description="Polar residues" evidence="3">
    <location>
        <begin position="168"/>
        <end position="190"/>
    </location>
</feature>
<evidence type="ECO:0000256" key="2">
    <source>
        <dbReference type="ARBA" id="ARBA00022737"/>
    </source>
</evidence>
<dbReference type="PANTHER" id="PTHR47566">
    <property type="match status" value="1"/>
</dbReference>
<evidence type="ECO:0000313" key="4">
    <source>
        <dbReference type="EMBL" id="KAJ4482458.1"/>
    </source>
</evidence>
<dbReference type="SUPFAM" id="SSF52058">
    <property type="entry name" value="L domain-like"/>
    <property type="match status" value="2"/>
</dbReference>
<dbReference type="OrthoDB" id="7451790at2759"/>
<feature type="region of interest" description="Disordered" evidence="3">
    <location>
        <begin position="107"/>
        <end position="132"/>
    </location>
</feature>
<feature type="compositionally biased region" description="Polar residues" evidence="3">
    <location>
        <begin position="243"/>
        <end position="255"/>
    </location>
</feature>
<dbReference type="Gene3D" id="3.80.10.10">
    <property type="entry name" value="Ribonuclease Inhibitor"/>
    <property type="match status" value="3"/>
</dbReference>
<feature type="compositionally biased region" description="Basic residues" evidence="3">
    <location>
        <begin position="398"/>
        <end position="416"/>
    </location>
</feature>
<dbReference type="InterPro" id="IPR052574">
    <property type="entry name" value="CDIRP"/>
</dbReference>
<feature type="region of interest" description="Disordered" evidence="3">
    <location>
        <begin position="168"/>
        <end position="191"/>
    </location>
</feature>
<feature type="compositionally biased region" description="Acidic residues" evidence="3">
    <location>
        <begin position="15"/>
        <end position="37"/>
    </location>
</feature>
<evidence type="ECO:0000256" key="1">
    <source>
        <dbReference type="ARBA" id="ARBA00022614"/>
    </source>
</evidence>
<keyword evidence="5" id="KW-1185">Reference proteome</keyword>
<gene>
    <name evidence="4" type="ORF">J3R30DRAFT_3699990</name>
</gene>
<reference evidence="4" key="1">
    <citation type="submission" date="2022-08" db="EMBL/GenBank/DDBJ databases">
        <title>A Global Phylogenomic Analysis of the Shiitake Genus Lentinula.</title>
        <authorList>
            <consortium name="DOE Joint Genome Institute"/>
            <person name="Sierra-Patev S."/>
            <person name="Min B."/>
            <person name="Naranjo-Ortiz M."/>
            <person name="Looney B."/>
            <person name="Konkel Z."/>
            <person name="Slot J.C."/>
            <person name="Sakamoto Y."/>
            <person name="Steenwyk J.L."/>
            <person name="Rokas A."/>
            <person name="Carro J."/>
            <person name="Camarero S."/>
            <person name="Ferreira P."/>
            <person name="Molpeceres G."/>
            <person name="Ruiz-Duenas F.J."/>
            <person name="Serrano A."/>
            <person name="Henrissat B."/>
            <person name="Drula E."/>
            <person name="Hughes K.W."/>
            <person name="Mata J.L."/>
            <person name="Ishikawa N.K."/>
            <person name="Vargas-Isla R."/>
            <person name="Ushijima S."/>
            <person name="Smith C.A."/>
            <person name="Ahrendt S."/>
            <person name="Andreopoulos W."/>
            <person name="He G."/>
            <person name="Labutti K."/>
            <person name="Lipzen A."/>
            <person name="Ng V."/>
            <person name="Riley R."/>
            <person name="Sandor L."/>
            <person name="Barry K."/>
            <person name="Martinez A.T."/>
            <person name="Xiao Y."/>
            <person name="Gibbons J.G."/>
            <person name="Terashima K."/>
            <person name="Grigoriev I.V."/>
            <person name="Hibbett D.S."/>
        </authorList>
    </citation>
    <scope>NUCLEOTIDE SEQUENCE</scope>
    <source>
        <strain evidence="4">JLM2183</strain>
    </source>
</reference>
<evidence type="ECO:0000313" key="5">
    <source>
        <dbReference type="Proteomes" id="UP001150266"/>
    </source>
</evidence>
<sequence>MSGVAGPSRPAWQTEELEDEWIEPEPEGGEYDDEDQFDGTRSISFTAPLSTQIHTINEIISISSNPEPMGTFLVHESIPTVPLLPKTPGWNKKANIKDFFSPMPLERMFEPPSPPPQPSQLPPRSIGDHPADEIMETDIPNMVSFDGRKPSADCQFTFSAPRSGFLNLDNQPQAESTPGNPTIRTTNAPPSSDLPLRLFQFQYDTYTREHLSAMVDSIAVNPALGSGTTNSPASLDQGLSRVSEATRTHSLNSHLRSAKRVKLSPKSDFQMDARPKLSGKDYVGESQSLMQQIKRARDFSTISTVASAQEQGMSDTGVCGFHSVVVHYLTSVLTDPTISHTKSALLTSGAPSSTKFRLQAATLMAQIKNDMKGQKRIFSDDSESYATVAETYSESRRSPRRNKPRLSPRRALRRSATRKEEDDLACHLSQVSFSSQNSTSAPHLPSNIPQLPRIHFSSEASMLAVAPSALSSSRFPPSTISANDDLNRFVSSSTASSGTTLTAGSIPSFVKHSGPAHIRTIAPSEVPPLDRLGNMVFDKVMMKWVKNSPKFDENQYSPEEISEDPFGDIESLKDDFDSMVEESIGSMEEHDVDTSYNELSRVEEQSEIDDTEEMELTSFETDHPNSRLVHVVSGFFTGDGIETSDSEDDAIPHEPVNPIEYDSEEDHAEEQELKGEDDDNDDENGLMNVAPQPSRVSSSPDTPNRVIPPFSSMRSAMKTPESVLKEVSGARYRTPQRNSKHRRSVSFSDGKRDGPIRGLNKNADTGDVTIPGGNSRSGFIPSVRSRRIANMLVALEDSDCCSDKSPSKASGPSDREIRPLGTSPVSNNNDMIKGLTSSGFRHVFSKSQRHSQASSGTATFLTECSFGIAHDRLVQVITDVEPFEPHWEELYSIDLSGKNLESAARLKEFLPHLDCLKINSNLLSWLSGVPSTVRTLSVACNSLTGLTSYHHLLNLENLDISRNEVDSLIQLSCLRHLRELKADWNKITSLEGLERMDGLVKLSVQGNHIRSVDVPCYRWSVLPTINPFLSSCCLFKANATAGCTRTRLEMLNISENRLDRLIGLASSPSLIALNVDHNSLDMINFDGPMPRLKILRASGNRISVLDTSFTPNIRTLYLDNNSLTSLTKLDRLTKLENLSLRNQSGKGCKFLTRDTRDVKRLYLSGNALGGKRFLTESCYNLVYLELAACRITTMPDGLASMIPNVRVLNLNYNFLEDARPLEGLSRLQKLTMIGSRLKGTKALIRLLQRMPEVEMLDFRMNPCTLGWYLPLLVKDVPGALQPSEDGRKGDKGANKSAWQELDAKFRRDLPNDSYIGRLAYRGLVMQACPRIRMLDGIEVTGKEKLKAEKILVGILGKKKKRAE</sequence>
<dbReference type="Proteomes" id="UP001150266">
    <property type="component" value="Unassembled WGS sequence"/>
</dbReference>
<dbReference type="GO" id="GO:1902412">
    <property type="term" value="P:regulation of mitotic cytokinesis"/>
    <property type="evidence" value="ECO:0007669"/>
    <property type="project" value="TreeGrafter"/>
</dbReference>
<feature type="region of interest" description="Disordered" evidence="3">
    <location>
        <begin position="225"/>
        <end position="255"/>
    </location>
</feature>
<feature type="compositionally biased region" description="Acidic residues" evidence="3">
    <location>
        <begin position="661"/>
        <end position="684"/>
    </location>
</feature>
<dbReference type="GO" id="GO:0035591">
    <property type="term" value="F:signaling adaptor activity"/>
    <property type="evidence" value="ECO:0007669"/>
    <property type="project" value="TreeGrafter"/>
</dbReference>
<evidence type="ECO:0008006" key="6">
    <source>
        <dbReference type="Google" id="ProtNLM"/>
    </source>
</evidence>
<keyword evidence="2" id="KW-0677">Repeat</keyword>
<organism evidence="4 5">
    <name type="scientific">Lentinula aciculospora</name>
    <dbReference type="NCBI Taxonomy" id="153920"/>
    <lineage>
        <taxon>Eukaryota</taxon>
        <taxon>Fungi</taxon>
        <taxon>Dikarya</taxon>
        <taxon>Basidiomycota</taxon>
        <taxon>Agaricomycotina</taxon>
        <taxon>Agaricomycetes</taxon>
        <taxon>Agaricomycetidae</taxon>
        <taxon>Agaricales</taxon>
        <taxon>Marasmiineae</taxon>
        <taxon>Omphalotaceae</taxon>
        <taxon>Lentinula</taxon>
    </lineage>
</organism>
<dbReference type="PROSITE" id="PS51450">
    <property type="entry name" value="LRR"/>
    <property type="match status" value="4"/>
</dbReference>
<keyword evidence="1" id="KW-0433">Leucine-rich repeat</keyword>